<evidence type="ECO:0000313" key="9">
    <source>
        <dbReference type="EMBL" id="CAJ1954921.1"/>
    </source>
</evidence>
<feature type="compositionally biased region" description="Polar residues" evidence="7">
    <location>
        <begin position="60"/>
        <end position="77"/>
    </location>
</feature>
<keyword evidence="2" id="KW-0808">Transferase</keyword>
<sequence>MNQQGHAAVGGFPLADISRKPTSLGHPILEGPQKPQLIHTTHQTSTTTTNSYSPPFEISVSASASPASDTNPMSTTVPSLIHREDSESRNAQAGRNGIIATGAVAPSNSDPKSPLSGEQSTCPQPPHPSSGDHDNVANDESSITSDVLNDQYESSKKSIIRKNAPAHADFETDIRPIKKQRSVSSMCSSNDSLVSTSDSVHDSIDNDQEDDDSSFDREAKIRSFPITLDDSFDDDLSSVIQYPFGELPKSLTDVAKFIKSDACQKIVILTGAGMSVVSGIPDFRSANGLYATMDADRLTATQAERDLIRVDPSIALDNHLFLQNQFPCLEVNRQFVLGTRDQLWKATLAHRFVELLHAKTGKLARLYTQNIDGLEDQCTKLPRDMVVPVHGTMDQADCGMCHNEANFERFCEDVRTKIKDITKSDPTAPQESSHIACRICGYNTVKPSIVLFRSSLPPKFFELVPKDVEDADLLIVIGTSLKVAPANSLVYRVPETCLRMLVNRDPVGFNLGMHFDSLANRDYFAEGDIDSSMLDLMEALGWVDELAPLLDCNGLPESSAQLLQSKLQEMKNRTDATATASV</sequence>
<feature type="domain" description="Deacetylase sirtuin-type" evidence="8">
    <location>
        <begin position="244"/>
        <end position="566"/>
    </location>
</feature>
<dbReference type="GO" id="GO:0046872">
    <property type="term" value="F:metal ion binding"/>
    <property type="evidence" value="ECO:0007669"/>
    <property type="project" value="UniProtKB-KW"/>
</dbReference>
<dbReference type="Proteomes" id="UP001295423">
    <property type="component" value="Unassembled WGS sequence"/>
</dbReference>
<protein>
    <recommendedName>
        <fullName evidence="8">Deacetylase sirtuin-type domain-containing protein</fullName>
    </recommendedName>
</protein>
<feature type="binding site" evidence="6">
    <location>
        <position position="401"/>
    </location>
    <ligand>
        <name>Zn(2+)</name>
        <dbReference type="ChEBI" id="CHEBI:29105"/>
    </ligand>
</feature>
<feature type="binding site" evidence="6">
    <location>
        <position position="437"/>
    </location>
    <ligand>
        <name>Zn(2+)</name>
        <dbReference type="ChEBI" id="CHEBI:29105"/>
    </ligand>
</feature>
<keyword evidence="5" id="KW-0520">NAD</keyword>
<dbReference type="EMBL" id="CAKOGP040001870">
    <property type="protein sequence ID" value="CAJ1954921.1"/>
    <property type="molecule type" value="Genomic_DNA"/>
</dbReference>
<feature type="active site" description="Proton acceptor" evidence="6">
    <location>
        <position position="390"/>
    </location>
</feature>
<feature type="compositionally biased region" description="Low complexity" evidence="7">
    <location>
        <begin position="188"/>
        <end position="198"/>
    </location>
</feature>
<evidence type="ECO:0000256" key="6">
    <source>
        <dbReference type="PROSITE-ProRule" id="PRU00236"/>
    </source>
</evidence>
<evidence type="ECO:0000256" key="2">
    <source>
        <dbReference type="ARBA" id="ARBA00022679"/>
    </source>
</evidence>
<feature type="binding site" evidence="6">
    <location>
        <position position="398"/>
    </location>
    <ligand>
        <name>Zn(2+)</name>
        <dbReference type="ChEBI" id="CHEBI:29105"/>
    </ligand>
</feature>
<dbReference type="PANTHER" id="PTHR11085:SF6">
    <property type="entry name" value="NAD-DEPENDENT PROTEIN DEACETYLASE SIRTUIN-2"/>
    <property type="match status" value="1"/>
</dbReference>
<evidence type="ECO:0000256" key="7">
    <source>
        <dbReference type="SAM" id="MobiDB-lite"/>
    </source>
</evidence>
<dbReference type="PANTHER" id="PTHR11085">
    <property type="entry name" value="NAD-DEPENDENT PROTEIN DEACYLASE SIRTUIN-5, MITOCHONDRIAL-RELATED"/>
    <property type="match status" value="1"/>
</dbReference>
<feature type="region of interest" description="Disordered" evidence="7">
    <location>
        <begin position="171"/>
        <end position="218"/>
    </location>
</feature>
<gene>
    <name evidence="9" type="ORF">CYCCA115_LOCUS15502</name>
</gene>
<dbReference type="GO" id="GO:0017136">
    <property type="term" value="F:histone deacetylase activity, NAD-dependent"/>
    <property type="evidence" value="ECO:0007669"/>
    <property type="project" value="TreeGrafter"/>
</dbReference>
<feature type="region of interest" description="Disordered" evidence="7">
    <location>
        <begin position="1"/>
        <end position="77"/>
    </location>
</feature>
<dbReference type="GO" id="GO:0005634">
    <property type="term" value="C:nucleus"/>
    <property type="evidence" value="ECO:0007669"/>
    <property type="project" value="TreeGrafter"/>
</dbReference>
<evidence type="ECO:0000256" key="3">
    <source>
        <dbReference type="ARBA" id="ARBA00022723"/>
    </source>
</evidence>
<name>A0AAD2JJC8_9STRA</name>
<evidence type="ECO:0000256" key="1">
    <source>
        <dbReference type="ARBA" id="ARBA00001947"/>
    </source>
</evidence>
<dbReference type="GO" id="GO:0070403">
    <property type="term" value="F:NAD+ binding"/>
    <property type="evidence" value="ECO:0007669"/>
    <property type="project" value="InterPro"/>
</dbReference>
<dbReference type="AlphaFoldDB" id="A0AAD2JJC8"/>
<dbReference type="InterPro" id="IPR026591">
    <property type="entry name" value="Sirtuin_cat_small_dom_sf"/>
</dbReference>
<dbReference type="InterPro" id="IPR029035">
    <property type="entry name" value="DHS-like_NAD/FAD-binding_dom"/>
</dbReference>
<proteinExistence type="predicted"/>
<feature type="region of interest" description="Disordered" evidence="7">
    <location>
        <begin position="101"/>
        <end position="140"/>
    </location>
</feature>
<evidence type="ECO:0000256" key="5">
    <source>
        <dbReference type="ARBA" id="ARBA00023027"/>
    </source>
</evidence>
<feature type="compositionally biased region" description="Low complexity" evidence="7">
    <location>
        <begin position="39"/>
        <end position="49"/>
    </location>
</feature>
<dbReference type="PROSITE" id="PS50305">
    <property type="entry name" value="SIRTUIN"/>
    <property type="match status" value="1"/>
</dbReference>
<dbReference type="Pfam" id="PF02146">
    <property type="entry name" value="SIR2"/>
    <property type="match status" value="1"/>
</dbReference>
<dbReference type="InterPro" id="IPR026590">
    <property type="entry name" value="Ssirtuin_cat_dom"/>
</dbReference>
<organism evidence="9 10">
    <name type="scientific">Cylindrotheca closterium</name>
    <dbReference type="NCBI Taxonomy" id="2856"/>
    <lineage>
        <taxon>Eukaryota</taxon>
        <taxon>Sar</taxon>
        <taxon>Stramenopiles</taxon>
        <taxon>Ochrophyta</taxon>
        <taxon>Bacillariophyta</taxon>
        <taxon>Bacillariophyceae</taxon>
        <taxon>Bacillariophycidae</taxon>
        <taxon>Bacillariales</taxon>
        <taxon>Bacillariaceae</taxon>
        <taxon>Cylindrotheca</taxon>
    </lineage>
</organism>
<evidence type="ECO:0000259" key="8">
    <source>
        <dbReference type="PROSITE" id="PS50305"/>
    </source>
</evidence>
<comment type="cofactor">
    <cofactor evidence="1">
        <name>Zn(2+)</name>
        <dbReference type="ChEBI" id="CHEBI:29105"/>
    </cofactor>
</comment>
<dbReference type="Gene3D" id="3.30.1600.10">
    <property type="entry name" value="SIR2/SIRT2 'Small Domain"/>
    <property type="match status" value="1"/>
</dbReference>
<keyword evidence="3 6" id="KW-0479">Metal-binding</keyword>
<feature type="binding site" evidence="6">
    <location>
        <position position="440"/>
    </location>
    <ligand>
        <name>Zn(2+)</name>
        <dbReference type="ChEBI" id="CHEBI:29105"/>
    </ligand>
</feature>
<dbReference type="InterPro" id="IPR003000">
    <property type="entry name" value="Sirtuin"/>
</dbReference>
<reference evidence="9" key="1">
    <citation type="submission" date="2023-08" db="EMBL/GenBank/DDBJ databases">
        <authorList>
            <person name="Audoor S."/>
            <person name="Bilcke G."/>
        </authorList>
    </citation>
    <scope>NUCLEOTIDE SEQUENCE</scope>
</reference>
<accession>A0AAD2JJC8</accession>
<evidence type="ECO:0000256" key="4">
    <source>
        <dbReference type="ARBA" id="ARBA00022833"/>
    </source>
</evidence>
<dbReference type="SUPFAM" id="SSF52467">
    <property type="entry name" value="DHS-like NAD/FAD-binding domain"/>
    <property type="match status" value="1"/>
</dbReference>
<comment type="caution">
    <text evidence="9">The sequence shown here is derived from an EMBL/GenBank/DDBJ whole genome shotgun (WGS) entry which is preliminary data.</text>
</comment>
<dbReference type="InterPro" id="IPR050134">
    <property type="entry name" value="NAD-dep_sirtuin_deacylases"/>
</dbReference>
<dbReference type="Gene3D" id="3.40.50.1220">
    <property type="entry name" value="TPP-binding domain"/>
    <property type="match status" value="1"/>
</dbReference>
<keyword evidence="10" id="KW-1185">Reference proteome</keyword>
<evidence type="ECO:0000313" key="10">
    <source>
        <dbReference type="Proteomes" id="UP001295423"/>
    </source>
</evidence>
<feature type="compositionally biased region" description="Polar residues" evidence="7">
    <location>
        <begin position="106"/>
        <end position="122"/>
    </location>
</feature>
<keyword evidence="4 6" id="KW-0862">Zinc</keyword>